<protein>
    <submittedName>
        <fullName evidence="2">Fibronectin type III domain-containing protein</fullName>
    </submittedName>
</protein>
<dbReference type="CDD" id="cd00063">
    <property type="entry name" value="FN3"/>
    <property type="match status" value="1"/>
</dbReference>
<gene>
    <name evidence="2" type="ORF">JIN87_07040</name>
</gene>
<evidence type="ECO:0000313" key="3">
    <source>
        <dbReference type="Proteomes" id="UP000617628"/>
    </source>
</evidence>
<feature type="domain" description="Fibronectin type-III" evidence="1">
    <location>
        <begin position="23"/>
        <end position="112"/>
    </location>
</feature>
<dbReference type="PROSITE" id="PS50853">
    <property type="entry name" value="FN3"/>
    <property type="match status" value="1"/>
</dbReference>
<comment type="caution">
    <text evidence="2">The sequence shown here is derived from an EMBL/GenBank/DDBJ whole genome shotgun (WGS) entry which is preliminary data.</text>
</comment>
<dbReference type="AlphaFoldDB" id="A0A934RXH7"/>
<reference evidence="2" key="1">
    <citation type="submission" date="2021-01" db="EMBL/GenBank/DDBJ databases">
        <title>Modified the classification status of verrucomicrobia.</title>
        <authorList>
            <person name="Feng X."/>
        </authorList>
    </citation>
    <scope>NUCLEOTIDE SEQUENCE</scope>
    <source>
        <strain evidence="2">KCTC 13126</strain>
    </source>
</reference>
<accession>A0A934RXH7</accession>
<keyword evidence="3" id="KW-1185">Reference proteome</keyword>
<organism evidence="2 3">
    <name type="scientific">Pelagicoccus mobilis</name>
    <dbReference type="NCBI Taxonomy" id="415221"/>
    <lineage>
        <taxon>Bacteria</taxon>
        <taxon>Pseudomonadati</taxon>
        <taxon>Verrucomicrobiota</taxon>
        <taxon>Opitutia</taxon>
        <taxon>Puniceicoccales</taxon>
        <taxon>Pelagicoccaceae</taxon>
        <taxon>Pelagicoccus</taxon>
    </lineage>
</organism>
<proteinExistence type="predicted"/>
<dbReference type="InterPro" id="IPR013783">
    <property type="entry name" value="Ig-like_fold"/>
</dbReference>
<evidence type="ECO:0000259" key="1">
    <source>
        <dbReference type="PROSITE" id="PS50853"/>
    </source>
</evidence>
<dbReference type="RefSeq" id="WP_200354832.1">
    <property type="nucleotide sequence ID" value="NZ_JAENIL010000010.1"/>
</dbReference>
<dbReference type="Proteomes" id="UP000617628">
    <property type="component" value="Unassembled WGS sequence"/>
</dbReference>
<dbReference type="SUPFAM" id="SSF49265">
    <property type="entry name" value="Fibronectin type III"/>
    <property type="match status" value="1"/>
</dbReference>
<dbReference type="InterPro" id="IPR036116">
    <property type="entry name" value="FN3_sf"/>
</dbReference>
<dbReference type="InterPro" id="IPR003961">
    <property type="entry name" value="FN3_dom"/>
</dbReference>
<name>A0A934RXH7_9BACT</name>
<dbReference type="EMBL" id="JAENIL010000010">
    <property type="protein sequence ID" value="MBK1876616.1"/>
    <property type="molecule type" value="Genomic_DNA"/>
</dbReference>
<evidence type="ECO:0000313" key="2">
    <source>
        <dbReference type="EMBL" id="MBK1876616.1"/>
    </source>
</evidence>
<dbReference type="Gene3D" id="2.60.40.10">
    <property type="entry name" value="Immunoglobulins"/>
    <property type="match status" value="2"/>
</dbReference>
<sequence length="487" mass="51148">MRSPHISQFRTFRQPLCLLSLLLLGVVGAWSASAGQLSLTWQDNSDNEDGFEVERALVGESFGLLSTVGPDSESYVDDAVVPGLEYEYRVRAFNAFGYSGYTNVSVGAAANSAPEIGEIDNVSMLKGESAPVAEFSFADAESSASDLLVEAISSNLSVVPLDGISVELRDDGRGHVVVEPRFTAGAADITVILSDGAEAVQRVFSFEVLNNLAPTISSVSAVETFDGMSVAPVGFTVSDKESDASELLVTASSLDESLVASDSISIGGSGSNRTVAFETLPDVSGTATIRLTVSDGVNQTHGALQVAITRNRAPELNGLEELYTIESGGRLSGVAFDVADVETAVGNLEVDVRSSNSAIVGPIGLRLEGTGANRTLDVTPNQGAYGSVEITVSVSDGGKTTSHTFTLRVLPPEAIVKILGFSIEERLAVIEVENRPNATFSLWKIHSRDGAWEKVDAAEISADATSTIIIDLTPVESAVCYRVIASE</sequence>